<organism evidence="5 6">
    <name type="scientific">Campylobacter pinnipediorum subsp. caledonicus</name>
    <dbReference type="NCBI Taxonomy" id="1874362"/>
    <lineage>
        <taxon>Bacteria</taxon>
        <taxon>Pseudomonadati</taxon>
        <taxon>Campylobacterota</taxon>
        <taxon>Epsilonproteobacteria</taxon>
        <taxon>Campylobacterales</taxon>
        <taxon>Campylobacteraceae</taxon>
        <taxon>Campylobacter</taxon>
    </lineage>
</organism>
<keyword evidence="1" id="KW-0175">Coiled coil</keyword>
<dbReference type="InterPro" id="IPR036709">
    <property type="entry name" value="Autotransporte_beta_dom_sf"/>
</dbReference>
<feature type="domain" description="Autotransporter" evidence="4">
    <location>
        <begin position="629"/>
        <end position="895"/>
    </location>
</feature>
<dbReference type="Proteomes" id="UP000190868">
    <property type="component" value="Chromosome"/>
</dbReference>
<feature type="signal peptide" evidence="3">
    <location>
        <begin position="1"/>
        <end position="22"/>
    </location>
</feature>
<dbReference type="EMBL" id="CP017258">
    <property type="protein sequence ID" value="AQW87915.1"/>
    <property type="molecule type" value="Genomic_DNA"/>
</dbReference>
<evidence type="ECO:0000313" key="6">
    <source>
        <dbReference type="Proteomes" id="UP000190868"/>
    </source>
</evidence>
<feature type="compositionally biased region" description="Basic and acidic residues" evidence="2">
    <location>
        <begin position="26"/>
        <end position="47"/>
    </location>
</feature>
<dbReference type="Gene3D" id="2.40.128.130">
    <property type="entry name" value="Autotransporter beta-domain"/>
    <property type="match status" value="1"/>
</dbReference>
<dbReference type="SMART" id="SM00869">
    <property type="entry name" value="Autotransporter"/>
    <property type="match status" value="1"/>
</dbReference>
<feature type="coiled-coil region" evidence="1">
    <location>
        <begin position="451"/>
        <end position="478"/>
    </location>
</feature>
<feature type="region of interest" description="Disordered" evidence="2">
    <location>
        <begin position="24"/>
        <end position="47"/>
    </location>
</feature>
<evidence type="ECO:0000313" key="5">
    <source>
        <dbReference type="EMBL" id="AQW87915.1"/>
    </source>
</evidence>
<dbReference type="InterPro" id="IPR005546">
    <property type="entry name" value="Autotransporte_beta"/>
</dbReference>
<accession>A0A1S6U8A7</accession>
<evidence type="ECO:0000256" key="3">
    <source>
        <dbReference type="SAM" id="SignalP"/>
    </source>
</evidence>
<proteinExistence type="predicted"/>
<dbReference type="AlphaFoldDB" id="A0A1S6U8A7"/>
<gene>
    <name evidence="5" type="ORF">CPIN18021_1116</name>
</gene>
<feature type="chain" id="PRO_5012661631" evidence="3">
    <location>
        <begin position="23"/>
        <end position="895"/>
    </location>
</feature>
<reference evidence="6" key="1">
    <citation type="submission" date="2016-09" db="EMBL/GenBank/DDBJ databases">
        <title>Comparative genomics of the Campylobacter concisus group.</title>
        <authorList>
            <person name="Miller W.G."/>
            <person name="Yee E."/>
            <person name="Chapman M.H."/>
            <person name="Huynh S."/>
            <person name="Bono J.L."/>
            <person name="On S.L.W."/>
            <person name="StLeger J."/>
            <person name="Foster G."/>
            <person name="Parker C.T."/>
        </authorList>
    </citation>
    <scope>NUCLEOTIDE SEQUENCE [LARGE SCALE GENOMIC DNA]</scope>
    <source>
        <strain evidence="6">RM18021</strain>
    </source>
</reference>
<evidence type="ECO:0000256" key="2">
    <source>
        <dbReference type="SAM" id="MobiDB-lite"/>
    </source>
</evidence>
<protein>
    <submittedName>
        <fullName evidence="5">Autotransporter domain protein</fullName>
    </submittedName>
</protein>
<dbReference type="SUPFAM" id="SSF103515">
    <property type="entry name" value="Autotransporter"/>
    <property type="match status" value="1"/>
</dbReference>
<name>A0A1S6U8A7_9BACT</name>
<evidence type="ECO:0000256" key="1">
    <source>
        <dbReference type="SAM" id="Coils"/>
    </source>
</evidence>
<dbReference type="RefSeq" id="WP_078424606.1">
    <property type="nucleotide sequence ID" value="NZ_CP017258.1"/>
</dbReference>
<sequence>MKISKIASATLFAVALTQGGFAQSAEEQRGDYEAEKSKLETSQRSEKEISSALKELKKYVDDLKNYDPEKHDNGNAKIIGELIERIDRARQGLMHVGDIKYENGKDYIEYDDGNGNKVKLTKDGEKVEITIKDQPSPKNFALNGGATKDDFNTFFANKQIVLGLMDGFIKKFHEAVEVREDKVIEKEKDYIDEINKDGTNEFLKKDTDAIKKILSDLPRELKETAEALGTNYKLKIGNNSANKEVEITIKDAEHAKVLYDAISVLNSHDVKLEDAKKAAKALMDAGVKLKDNKNINDITDTSKVKEALDIKDFNTVYNNKFDADKKVKDAVIALIIRDDLYKFNQNDKMISVMYTSREEKKKRLKKALEDHKDFIKEVEDNNKKKGNELKITLKSTPKELVAQKRALEEIEKVLNGAANGYEASAKNPDAEKKKAFDEALAKAKAAGVVITGEEEKKAEKLKTKVKEAKEKVSGNDDEHIRNIVIEEEYLENAEQAYNDSLDLRKDAFTKDPKTPLSSMGKDVISIIFDMVNSNDVAEKALILDKNSLVSFIKSNEDSIQSATNEIGKVSNLDMVNFSNQLSTQTRLAKLSNPFNEDLALASAINKLSNDKFADNGDSVSSVIKSYTDRFNNDNNIWANVIGAKGKVKDSSNPELHGFSIGYDRAFDNTIVGGYMTLAKSKADSKLINTKASNYQFGLYARTYIDNSEIDTRVSFGKAKNKLSRNVILNGKMLTQDGKYDTAYTSFAVDYGYVMNLSDSLFMKPLVGLDYSHSKSKAFKESGDLPLSFNGVTSKSLNAKLGLEFRKYVDNGNYLYITPGFEAEVYKDVKDPVARFIGSNKDIKLKADDKKGRFVTLKTGAELKLTDALSTNVNFGVKAKSKQQYFDGTVGLKYKF</sequence>
<dbReference type="PROSITE" id="PS51208">
    <property type="entry name" value="AUTOTRANSPORTER"/>
    <property type="match status" value="1"/>
</dbReference>
<dbReference type="Pfam" id="PF03797">
    <property type="entry name" value="Autotransporter"/>
    <property type="match status" value="1"/>
</dbReference>
<evidence type="ECO:0000259" key="4">
    <source>
        <dbReference type="PROSITE" id="PS51208"/>
    </source>
</evidence>
<keyword evidence="6" id="KW-1185">Reference proteome</keyword>
<keyword evidence="3" id="KW-0732">Signal</keyword>